<dbReference type="PROSITE" id="PS51473">
    <property type="entry name" value="GNK2"/>
    <property type="match status" value="2"/>
</dbReference>
<organism evidence="21 22">
    <name type="scientific">Eragrostis curvula</name>
    <name type="common">weeping love grass</name>
    <dbReference type="NCBI Taxonomy" id="38414"/>
    <lineage>
        <taxon>Eukaryota</taxon>
        <taxon>Viridiplantae</taxon>
        <taxon>Streptophyta</taxon>
        <taxon>Embryophyta</taxon>
        <taxon>Tracheophyta</taxon>
        <taxon>Spermatophyta</taxon>
        <taxon>Magnoliopsida</taxon>
        <taxon>Liliopsida</taxon>
        <taxon>Poales</taxon>
        <taxon>Poaceae</taxon>
        <taxon>PACMAD clade</taxon>
        <taxon>Chloridoideae</taxon>
        <taxon>Eragrostideae</taxon>
        <taxon>Eragrostidinae</taxon>
        <taxon>Eragrostis</taxon>
    </lineage>
</organism>
<keyword evidence="12 17" id="KW-0472">Membrane</keyword>
<proteinExistence type="predicted"/>
<protein>
    <submittedName>
        <fullName evidence="21">Uncharacterized protein</fullName>
    </submittedName>
</protein>
<keyword evidence="6 18" id="KW-0732">Signal</keyword>
<dbReference type="InterPro" id="IPR000719">
    <property type="entry name" value="Prot_kinase_dom"/>
</dbReference>
<dbReference type="EMBL" id="RWGY01000005">
    <property type="protein sequence ID" value="TVU42137.1"/>
    <property type="molecule type" value="Genomic_DNA"/>
</dbReference>
<evidence type="ECO:0000256" key="17">
    <source>
        <dbReference type="SAM" id="Phobius"/>
    </source>
</evidence>
<keyword evidence="11 17" id="KW-1133">Transmembrane helix</keyword>
<feature type="compositionally biased region" description="Polar residues" evidence="16">
    <location>
        <begin position="690"/>
        <end position="700"/>
    </location>
</feature>
<evidence type="ECO:0000256" key="13">
    <source>
        <dbReference type="ARBA" id="ARBA00023170"/>
    </source>
</evidence>
<evidence type="ECO:0000256" key="14">
    <source>
        <dbReference type="ARBA" id="ARBA00023180"/>
    </source>
</evidence>
<feature type="domain" description="Gnk2-homologous" evidence="20">
    <location>
        <begin position="40"/>
        <end position="143"/>
    </location>
</feature>
<dbReference type="InterPro" id="IPR038408">
    <property type="entry name" value="GNK2_sf"/>
</dbReference>
<dbReference type="PANTHER" id="PTHR27002:SF372">
    <property type="entry name" value="OS04G0197200 PROTEIN"/>
    <property type="match status" value="1"/>
</dbReference>
<keyword evidence="22" id="KW-1185">Reference proteome</keyword>
<keyword evidence="7" id="KW-0677">Repeat</keyword>
<dbReference type="Gene3D" id="1.10.510.10">
    <property type="entry name" value="Transferase(Phosphotransferase) domain 1"/>
    <property type="match status" value="1"/>
</dbReference>
<feature type="region of interest" description="Disordered" evidence="16">
    <location>
        <begin position="663"/>
        <end position="700"/>
    </location>
</feature>
<accession>A0A5J9W2I9</accession>
<dbReference type="Gene3D" id="3.30.430.20">
    <property type="entry name" value="Gnk2 domain, C-X8-C-X2-C motif"/>
    <property type="match status" value="2"/>
</dbReference>
<keyword evidence="2" id="KW-0723">Serine/threonine-protein kinase</keyword>
<dbReference type="SMART" id="SM00220">
    <property type="entry name" value="S_TKc"/>
    <property type="match status" value="1"/>
</dbReference>
<dbReference type="Pfam" id="PF01657">
    <property type="entry name" value="Stress-antifung"/>
    <property type="match status" value="2"/>
</dbReference>
<dbReference type="InterPro" id="IPR008271">
    <property type="entry name" value="Ser/Thr_kinase_AS"/>
</dbReference>
<dbReference type="GO" id="GO:0005886">
    <property type="term" value="C:plasma membrane"/>
    <property type="evidence" value="ECO:0007669"/>
    <property type="project" value="TreeGrafter"/>
</dbReference>
<dbReference type="PANTHER" id="PTHR27002">
    <property type="entry name" value="RECEPTOR-LIKE SERINE/THREONINE-PROTEIN KINASE SD1-8"/>
    <property type="match status" value="1"/>
</dbReference>
<dbReference type="Pfam" id="PF00069">
    <property type="entry name" value="Pkinase"/>
    <property type="match status" value="1"/>
</dbReference>
<evidence type="ECO:0000256" key="6">
    <source>
        <dbReference type="ARBA" id="ARBA00022729"/>
    </source>
</evidence>
<evidence type="ECO:0000259" key="19">
    <source>
        <dbReference type="PROSITE" id="PS50011"/>
    </source>
</evidence>
<evidence type="ECO:0000256" key="18">
    <source>
        <dbReference type="SAM" id="SignalP"/>
    </source>
</evidence>
<keyword evidence="9" id="KW-0418">Kinase</keyword>
<dbReference type="OrthoDB" id="4062651at2759"/>
<feature type="domain" description="Gnk2-homologous" evidence="20">
    <location>
        <begin position="149"/>
        <end position="264"/>
    </location>
</feature>
<keyword evidence="14" id="KW-0325">Glycoprotein</keyword>
<keyword evidence="10 15" id="KW-0067">ATP-binding</keyword>
<evidence type="ECO:0000313" key="21">
    <source>
        <dbReference type="EMBL" id="TVU42137.1"/>
    </source>
</evidence>
<evidence type="ECO:0000256" key="4">
    <source>
        <dbReference type="ARBA" id="ARBA00022679"/>
    </source>
</evidence>
<name>A0A5J9W2I9_9POAL</name>
<dbReference type="GO" id="GO:0005524">
    <property type="term" value="F:ATP binding"/>
    <property type="evidence" value="ECO:0007669"/>
    <property type="project" value="UniProtKB-UniRule"/>
</dbReference>
<reference evidence="21 22" key="1">
    <citation type="journal article" date="2019" name="Sci. Rep.">
        <title>A high-quality genome of Eragrostis curvula grass provides insights into Poaceae evolution and supports new strategies to enhance forage quality.</title>
        <authorList>
            <person name="Carballo J."/>
            <person name="Santos B.A.C.M."/>
            <person name="Zappacosta D."/>
            <person name="Garbus I."/>
            <person name="Selva J.P."/>
            <person name="Gallo C.A."/>
            <person name="Diaz A."/>
            <person name="Albertini E."/>
            <person name="Caccamo M."/>
            <person name="Echenique V."/>
        </authorList>
    </citation>
    <scope>NUCLEOTIDE SEQUENCE [LARGE SCALE GENOMIC DNA]</scope>
    <source>
        <strain evidence="22">cv. Victoria</strain>
        <tissue evidence="21">Leaf</tissue>
    </source>
</reference>
<dbReference type="InterPro" id="IPR017441">
    <property type="entry name" value="Protein_kinase_ATP_BS"/>
</dbReference>
<feature type="signal peptide" evidence="18">
    <location>
        <begin position="1"/>
        <end position="22"/>
    </location>
</feature>
<evidence type="ECO:0000256" key="5">
    <source>
        <dbReference type="ARBA" id="ARBA00022692"/>
    </source>
</evidence>
<evidence type="ECO:0000256" key="1">
    <source>
        <dbReference type="ARBA" id="ARBA00004167"/>
    </source>
</evidence>
<evidence type="ECO:0000256" key="7">
    <source>
        <dbReference type="ARBA" id="ARBA00022737"/>
    </source>
</evidence>
<evidence type="ECO:0000313" key="22">
    <source>
        <dbReference type="Proteomes" id="UP000324897"/>
    </source>
</evidence>
<evidence type="ECO:0000256" key="9">
    <source>
        <dbReference type="ARBA" id="ARBA00022777"/>
    </source>
</evidence>
<dbReference type="PROSITE" id="PS50011">
    <property type="entry name" value="PROTEIN_KINASE_DOM"/>
    <property type="match status" value="1"/>
</dbReference>
<evidence type="ECO:0000256" key="15">
    <source>
        <dbReference type="PROSITE-ProRule" id="PRU10141"/>
    </source>
</evidence>
<dbReference type="FunFam" id="1.10.510.10:FF:000343">
    <property type="entry name" value="Cysteine-rich receptor-like protein kinase 28"/>
    <property type="match status" value="1"/>
</dbReference>
<evidence type="ECO:0000256" key="12">
    <source>
        <dbReference type="ARBA" id="ARBA00023136"/>
    </source>
</evidence>
<feature type="compositionally biased region" description="Low complexity" evidence="16">
    <location>
        <begin position="663"/>
        <end position="672"/>
    </location>
</feature>
<dbReference type="Proteomes" id="UP000324897">
    <property type="component" value="Unassembled WGS sequence"/>
</dbReference>
<keyword evidence="8 15" id="KW-0547">Nucleotide-binding</keyword>
<sequence length="700" mass="76690">LEAMLCCLGLFVLASLCTGAHAFEHGIIPKCLDCPSPPPSPAPSQPPSTNNNAQNSKFRDNIVALLGALPSSAAANAGFASLSKGDGDDRAFVRGLCRGDVPMGDCKTCLKDAALDINGNCGSNRRAAIWYEWCFLFYADTNASTPYEEGFRQELNNVNEVFNKKAFERTYYKLMSRISARAINGTPESPSVAPMFATGEEWYDRDAPNGLMYGLVQCMRDRTVAECRRCLQDSVPSLPKHYYGYQGGVVLSYNCYLRMEVYTYYDVALDGQPTPVPLAPSPPSFVSVTGERNGKKGADVIIAVALPVGTILIVVGILAAVWFYKRKDRQKLTPPEDCSNEEEIGYVDLQLLNLPFLRAATDNFSEENKLGKGGFGEVFKGTTQSGELIAVKRLSKHSSQGFHELKNELVLAAKLKHKNLAPLIGVCLQQEKLLVYEYMPNGSLDTFRFDPVKREKLDWNKRFMIICGIARGLRYLHEESRLKVIHRDLKPSNVLLDADMNPKISDFGLARAFNGDQSRDVTRRPAGTLGYMSPEYAYCGHVSNKSDMFSFGVIILEMVTGRKSNSTFECVDSTSLLSYVWRKWETGSAADVVDASLRGEFLESEVLNCLEVGLLCVQENPADRPDASAVVLLLGSHNSTTDEARPEPSRPAFFFGGGGSGSLDEAASGGSSRAALIRDGQPPSAPCSENAMTISDFQPR</sequence>
<dbReference type="InterPro" id="IPR011009">
    <property type="entry name" value="Kinase-like_dom_sf"/>
</dbReference>
<feature type="transmembrane region" description="Helical" evidence="17">
    <location>
        <begin position="300"/>
        <end position="324"/>
    </location>
</feature>
<comment type="subcellular location">
    <subcellularLocation>
        <location evidence="1">Membrane</location>
        <topology evidence="1">Single-pass membrane protein</topology>
    </subcellularLocation>
</comment>
<evidence type="ECO:0000256" key="10">
    <source>
        <dbReference type="ARBA" id="ARBA00022840"/>
    </source>
</evidence>
<feature type="chain" id="PRO_5023915786" evidence="18">
    <location>
        <begin position="23"/>
        <end position="700"/>
    </location>
</feature>
<dbReference type="SUPFAM" id="SSF56112">
    <property type="entry name" value="Protein kinase-like (PK-like)"/>
    <property type="match status" value="1"/>
</dbReference>
<feature type="non-terminal residue" evidence="21">
    <location>
        <position position="1"/>
    </location>
</feature>
<evidence type="ECO:0000256" key="2">
    <source>
        <dbReference type="ARBA" id="ARBA00022527"/>
    </source>
</evidence>
<dbReference type="InterPro" id="IPR002902">
    <property type="entry name" value="GNK2"/>
</dbReference>
<keyword evidence="4" id="KW-0808">Transferase</keyword>
<dbReference type="GO" id="GO:0004674">
    <property type="term" value="F:protein serine/threonine kinase activity"/>
    <property type="evidence" value="ECO:0007669"/>
    <property type="project" value="UniProtKB-KW"/>
</dbReference>
<gene>
    <name evidence="21" type="ORF">EJB05_08528</name>
</gene>
<evidence type="ECO:0000256" key="16">
    <source>
        <dbReference type="SAM" id="MobiDB-lite"/>
    </source>
</evidence>
<keyword evidence="13" id="KW-0675">Receptor</keyword>
<keyword evidence="5 17" id="KW-0812">Transmembrane</keyword>
<dbReference type="CDD" id="cd14066">
    <property type="entry name" value="STKc_IRAK"/>
    <property type="match status" value="1"/>
</dbReference>
<feature type="domain" description="Protein kinase" evidence="19">
    <location>
        <begin position="364"/>
        <end position="640"/>
    </location>
</feature>
<dbReference type="AlphaFoldDB" id="A0A5J9W2I9"/>
<dbReference type="Gene3D" id="3.30.200.20">
    <property type="entry name" value="Phosphorylase Kinase, domain 1"/>
    <property type="match status" value="1"/>
</dbReference>
<evidence type="ECO:0000256" key="8">
    <source>
        <dbReference type="ARBA" id="ARBA00022741"/>
    </source>
</evidence>
<feature type="binding site" evidence="15">
    <location>
        <position position="392"/>
    </location>
    <ligand>
        <name>ATP</name>
        <dbReference type="ChEBI" id="CHEBI:30616"/>
    </ligand>
</feature>
<comment type="caution">
    <text evidence="21">The sequence shown here is derived from an EMBL/GenBank/DDBJ whole genome shotgun (WGS) entry which is preliminary data.</text>
</comment>
<evidence type="ECO:0000256" key="11">
    <source>
        <dbReference type="ARBA" id="ARBA00022989"/>
    </source>
</evidence>
<evidence type="ECO:0000259" key="20">
    <source>
        <dbReference type="PROSITE" id="PS51473"/>
    </source>
</evidence>
<dbReference type="PROSITE" id="PS00108">
    <property type="entry name" value="PROTEIN_KINASE_ST"/>
    <property type="match status" value="1"/>
</dbReference>
<evidence type="ECO:0000256" key="3">
    <source>
        <dbReference type="ARBA" id="ARBA00022553"/>
    </source>
</evidence>
<dbReference type="PROSITE" id="PS00107">
    <property type="entry name" value="PROTEIN_KINASE_ATP"/>
    <property type="match status" value="1"/>
</dbReference>
<dbReference type="CDD" id="cd23509">
    <property type="entry name" value="Gnk2-like"/>
    <property type="match status" value="2"/>
</dbReference>
<keyword evidence="3" id="KW-0597">Phosphoprotein</keyword>